<protein>
    <submittedName>
        <fullName evidence="18">Uncharacterized protein</fullName>
    </submittedName>
</protein>
<feature type="transmembrane region" description="Helical" evidence="17">
    <location>
        <begin position="186"/>
        <end position="206"/>
    </location>
</feature>
<name>A0A3M6TXU1_POCDA</name>
<evidence type="ECO:0000256" key="9">
    <source>
        <dbReference type="ARBA" id="ARBA00047863"/>
    </source>
</evidence>
<evidence type="ECO:0000313" key="19">
    <source>
        <dbReference type="Proteomes" id="UP000275408"/>
    </source>
</evidence>
<evidence type="ECO:0000256" key="6">
    <source>
        <dbReference type="ARBA" id="ARBA00023136"/>
    </source>
</evidence>
<evidence type="ECO:0000313" key="18">
    <source>
        <dbReference type="EMBL" id="RMX46089.1"/>
    </source>
</evidence>
<dbReference type="InterPro" id="IPR006838">
    <property type="entry name" value="ADTRP_AIG1"/>
</dbReference>
<dbReference type="GO" id="GO:0012505">
    <property type="term" value="C:endomembrane system"/>
    <property type="evidence" value="ECO:0007669"/>
    <property type="project" value="UniProtKB-SubCell"/>
</dbReference>
<comment type="catalytic activity">
    <reaction evidence="11">
        <text>12-(9Z-octadecenoyloxy)-octadecanoate + H2O = 12-hydroxyoctadecanoate + (9Z)-octadecenoate + H(+)</text>
        <dbReference type="Rhea" id="RHEA:52060"/>
        <dbReference type="ChEBI" id="CHEBI:15377"/>
        <dbReference type="ChEBI" id="CHEBI:15378"/>
        <dbReference type="ChEBI" id="CHEBI:30823"/>
        <dbReference type="ChEBI" id="CHEBI:84201"/>
        <dbReference type="ChEBI" id="CHEBI:136302"/>
    </reaction>
    <physiologicalReaction direction="left-to-right" evidence="11">
        <dbReference type="Rhea" id="RHEA:52061"/>
    </physiologicalReaction>
</comment>
<comment type="subcellular location">
    <subcellularLocation>
        <location evidence="2">Endomembrane system</location>
        <topology evidence="2">Multi-pass membrane protein</topology>
    </subcellularLocation>
</comment>
<sequence>MAGVWGPFLFHYLCFMVHLIGVTYYMTEIHLPVHQTYGGRFKFLTFINMLLHFGYFNIAAVTEFHEIIKKRKSHIFASVCDHMFACFVFPVGTTVSLLFWGLYAADPNSCQTPEEAKQIPALHNHYMHTFPLVTILELCFIRHEYPTKKKAMVSVVGFAACYILWVLWIAFAADIWVYPFLEKLDALSIAAFFAFSVGVFIFIYHIGEWVAQWRWGQALYFVVLSNTAMLYSYPVDQALWQLQDYSELNKFFSNIICWRPFAKIFPVVGEINQFFSCQGDERIRHLEYDRTEVRKKATHLVAFRVYKLETKERPDPFPSPDKH</sequence>
<comment type="catalytic activity">
    <reaction evidence="15">
        <text>13-(9Z-hexadecenoyloxy)-octadecanoate + H2O = 13-hydroxy-octadecanoate + (9Z)-hexadecenoate + H(+)</text>
        <dbReference type="Rhea" id="RHEA:52076"/>
        <dbReference type="ChEBI" id="CHEBI:15377"/>
        <dbReference type="ChEBI" id="CHEBI:15378"/>
        <dbReference type="ChEBI" id="CHEBI:32372"/>
        <dbReference type="ChEBI" id="CHEBI:136304"/>
        <dbReference type="ChEBI" id="CHEBI:136315"/>
    </reaction>
    <physiologicalReaction direction="left-to-right" evidence="15">
        <dbReference type="Rhea" id="RHEA:52077"/>
    </physiologicalReaction>
</comment>
<keyword evidence="19" id="KW-1185">Reference proteome</keyword>
<evidence type="ECO:0000256" key="14">
    <source>
        <dbReference type="ARBA" id="ARBA00049296"/>
    </source>
</evidence>
<evidence type="ECO:0000256" key="11">
    <source>
        <dbReference type="ARBA" id="ARBA00048701"/>
    </source>
</evidence>
<feature type="transmembrane region" description="Helical" evidence="17">
    <location>
        <begin position="46"/>
        <end position="64"/>
    </location>
</feature>
<reference evidence="18 19" key="1">
    <citation type="journal article" date="2018" name="Sci. Rep.">
        <title>Comparative analysis of the Pocillopora damicornis genome highlights role of immune system in coral evolution.</title>
        <authorList>
            <person name="Cunning R."/>
            <person name="Bay R.A."/>
            <person name="Gillette P."/>
            <person name="Baker A.C."/>
            <person name="Traylor-Knowles N."/>
        </authorList>
    </citation>
    <scope>NUCLEOTIDE SEQUENCE [LARGE SCALE GENOMIC DNA]</scope>
    <source>
        <strain evidence="18">RSMAS</strain>
        <tissue evidence="18">Whole animal</tissue>
    </source>
</reference>
<accession>A0A3M6TXU1</accession>
<evidence type="ECO:0000256" key="5">
    <source>
        <dbReference type="ARBA" id="ARBA00022989"/>
    </source>
</evidence>
<comment type="catalytic activity">
    <reaction evidence="8">
        <text>13-octadecanoyloxy-octadecanoate + H2O = 13-hydroxy-octadecanoate + octadecanoate + H(+)</text>
        <dbReference type="Rhea" id="RHEA:52084"/>
        <dbReference type="ChEBI" id="CHEBI:15377"/>
        <dbReference type="ChEBI" id="CHEBI:15378"/>
        <dbReference type="ChEBI" id="CHEBI:25629"/>
        <dbReference type="ChEBI" id="CHEBI:136304"/>
        <dbReference type="ChEBI" id="CHEBI:136335"/>
    </reaction>
    <physiologicalReaction direction="left-to-right" evidence="8">
        <dbReference type="Rhea" id="RHEA:52085"/>
    </physiologicalReaction>
</comment>
<comment type="catalytic activity">
    <reaction evidence="16">
        <text>12-(9Z-hexadecenoyloxy)-octadecanoate + H2O = 12-hydroxyoctadecanoate + (9Z)-hexadecenoate + H(+)</text>
        <dbReference type="Rhea" id="RHEA:52072"/>
        <dbReference type="ChEBI" id="CHEBI:15377"/>
        <dbReference type="ChEBI" id="CHEBI:15378"/>
        <dbReference type="ChEBI" id="CHEBI:32372"/>
        <dbReference type="ChEBI" id="CHEBI:84201"/>
        <dbReference type="ChEBI" id="CHEBI:136312"/>
    </reaction>
    <physiologicalReaction direction="left-to-right" evidence="16">
        <dbReference type="Rhea" id="RHEA:52073"/>
    </physiologicalReaction>
</comment>
<keyword evidence="5 17" id="KW-1133">Transmembrane helix</keyword>
<keyword evidence="4 17" id="KW-0812">Transmembrane</keyword>
<feature type="transmembrane region" description="Helical" evidence="17">
    <location>
        <begin position="153"/>
        <end position="180"/>
    </location>
</feature>
<keyword evidence="6 17" id="KW-0472">Membrane</keyword>
<gene>
    <name evidence="18" type="ORF">pdam_00009386</name>
</gene>
<evidence type="ECO:0000256" key="2">
    <source>
        <dbReference type="ARBA" id="ARBA00004127"/>
    </source>
</evidence>
<evidence type="ECO:0000256" key="15">
    <source>
        <dbReference type="ARBA" id="ARBA00049322"/>
    </source>
</evidence>
<comment type="catalytic activity">
    <reaction evidence="10">
        <text>12-octadecanoyloxy-octadecanoate + H2O = 12-hydroxyoctadecanoate + octadecanoate + H(+)</text>
        <dbReference type="Rhea" id="RHEA:52080"/>
        <dbReference type="ChEBI" id="CHEBI:15377"/>
        <dbReference type="ChEBI" id="CHEBI:15378"/>
        <dbReference type="ChEBI" id="CHEBI:25629"/>
        <dbReference type="ChEBI" id="CHEBI:84201"/>
        <dbReference type="ChEBI" id="CHEBI:136330"/>
    </reaction>
    <physiologicalReaction direction="left-to-right" evidence="10">
        <dbReference type="Rhea" id="RHEA:52081"/>
    </physiologicalReaction>
</comment>
<comment type="catalytic activity">
    <reaction evidence="9">
        <text>9-hexadecanoyloxy-octadecanoate + H2O = 9-hydroxy-octadecanoate + hexadecanoate + H(+)</text>
        <dbReference type="Rhea" id="RHEA:52052"/>
        <dbReference type="ChEBI" id="CHEBI:7896"/>
        <dbReference type="ChEBI" id="CHEBI:15377"/>
        <dbReference type="ChEBI" id="CHEBI:15378"/>
        <dbReference type="ChEBI" id="CHEBI:83670"/>
        <dbReference type="ChEBI" id="CHEBI:136286"/>
    </reaction>
    <physiologicalReaction direction="left-to-right" evidence="9">
        <dbReference type="Rhea" id="RHEA:52053"/>
    </physiologicalReaction>
</comment>
<evidence type="ECO:0000256" key="17">
    <source>
        <dbReference type="SAM" id="Phobius"/>
    </source>
</evidence>
<dbReference type="Proteomes" id="UP000275408">
    <property type="component" value="Unassembled WGS sequence"/>
</dbReference>
<comment type="catalytic activity">
    <reaction evidence="13">
        <text>9-octadecanoyloxy-octadecanoate + H2O = 9-hydroxy-octadecanoate + octadecanoate + H(+)</text>
        <dbReference type="Rhea" id="RHEA:52096"/>
        <dbReference type="ChEBI" id="CHEBI:15377"/>
        <dbReference type="ChEBI" id="CHEBI:15378"/>
        <dbReference type="ChEBI" id="CHEBI:25629"/>
        <dbReference type="ChEBI" id="CHEBI:136286"/>
        <dbReference type="ChEBI" id="CHEBI:136373"/>
    </reaction>
    <physiologicalReaction direction="left-to-right" evidence="13">
        <dbReference type="Rhea" id="RHEA:52097"/>
    </physiologicalReaction>
</comment>
<evidence type="ECO:0000256" key="8">
    <source>
        <dbReference type="ARBA" id="ARBA00047427"/>
    </source>
</evidence>
<evidence type="ECO:0000256" key="1">
    <source>
        <dbReference type="ARBA" id="ARBA00000923"/>
    </source>
</evidence>
<dbReference type="EMBL" id="RCHS01002732">
    <property type="protein sequence ID" value="RMX46089.1"/>
    <property type="molecule type" value="Genomic_DNA"/>
</dbReference>
<feature type="transmembrane region" description="Helical" evidence="17">
    <location>
        <begin position="7"/>
        <end position="26"/>
    </location>
</feature>
<dbReference type="AlphaFoldDB" id="A0A3M6TXU1"/>
<evidence type="ECO:0000256" key="13">
    <source>
        <dbReference type="ARBA" id="ARBA00049221"/>
    </source>
</evidence>
<dbReference type="GO" id="GO:0016020">
    <property type="term" value="C:membrane"/>
    <property type="evidence" value="ECO:0007669"/>
    <property type="project" value="InterPro"/>
</dbReference>
<comment type="catalytic activity">
    <reaction evidence="7">
        <text>12-hexadecanoyloxy-octadecanoate + H2O = 12-hydroxyoctadecanoate + hexadecanoate + H(+)</text>
        <dbReference type="Rhea" id="RHEA:52056"/>
        <dbReference type="ChEBI" id="CHEBI:7896"/>
        <dbReference type="ChEBI" id="CHEBI:15377"/>
        <dbReference type="ChEBI" id="CHEBI:15378"/>
        <dbReference type="ChEBI" id="CHEBI:83677"/>
        <dbReference type="ChEBI" id="CHEBI:84201"/>
    </reaction>
    <physiologicalReaction direction="left-to-right" evidence="7">
        <dbReference type="Rhea" id="RHEA:52057"/>
    </physiologicalReaction>
</comment>
<dbReference type="Pfam" id="PF04750">
    <property type="entry name" value="Far-17a_AIG1"/>
    <property type="match status" value="1"/>
</dbReference>
<evidence type="ECO:0000256" key="7">
    <source>
        <dbReference type="ARBA" id="ARBA00047368"/>
    </source>
</evidence>
<comment type="similarity">
    <text evidence="3">Belongs to the AIG1 family.</text>
</comment>
<dbReference type="PANTHER" id="PTHR10989:SF16">
    <property type="entry name" value="AT02829P-RELATED"/>
    <property type="match status" value="1"/>
</dbReference>
<comment type="catalytic activity">
    <reaction evidence="14">
        <text>13-(9Z-octadecenoyloxy)-octadecanoate + H2O = 13-hydroxy-octadecanoate + (9Z)-octadecenoate + H(+)</text>
        <dbReference type="Rhea" id="RHEA:52064"/>
        <dbReference type="ChEBI" id="CHEBI:15377"/>
        <dbReference type="ChEBI" id="CHEBI:15378"/>
        <dbReference type="ChEBI" id="CHEBI:30823"/>
        <dbReference type="ChEBI" id="CHEBI:136303"/>
        <dbReference type="ChEBI" id="CHEBI:136304"/>
    </reaction>
    <physiologicalReaction direction="left-to-right" evidence="14">
        <dbReference type="Rhea" id="RHEA:52065"/>
    </physiologicalReaction>
</comment>
<evidence type="ECO:0000256" key="3">
    <source>
        <dbReference type="ARBA" id="ARBA00009300"/>
    </source>
</evidence>
<evidence type="ECO:0000256" key="16">
    <source>
        <dbReference type="ARBA" id="ARBA00049428"/>
    </source>
</evidence>
<comment type="caution">
    <text evidence="18">The sequence shown here is derived from an EMBL/GenBank/DDBJ whole genome shotgun (WGS) entry which is preliminary data.</text>
</comment>
<comment type="catalytic activity">
    <reaction evidence="1">
        <text>9-(9Z-hexadecenoyloxy)-octadecanoate + H2O = (9Z)-hexadecenoate + 9-hydroxy-octadecanoate + H(+)</text>
        <dbReference type="Rhea" id="RHEA:52068"/>
        <dbReference type="ChEBI" id="CHEBI:15377"/>
        <dbReference type="ChEBI" id="CHEBI:15378"/>
        <dbReference type="ChEBI" id="CHEBI:32372"/>
        <dbReference type="ChEBI" id="CHEBI:136286"/>
        <dbReference type="ChEBI" id="CHEBI:136309"/>
    </reaction>
    <physiologicalReaction direction="left-to-right" evidence="1">
        <dbReference type="Rhea" id="RHEA:52069"/>
    </physiologicalReaction>
</comment>
<evidence type="ECO:0000256" key="10">
    <source>
        <dbReference type="ARBA" id="ARBA00048680"/>
    </source>
</evidence>
<feature type="transmembrane region" description="Helical" evidence="17">
    <location>
        <begin position="84"/>
        <end position="105"/>
    </location>
</feature>
<evidence type="ECO:0000256" key="12">
    <source>
        <dbReference type="ARBA" id="ARBA00048800"/>
    </source>
</evidence>
<proteinExistence type="inferred from homology"/>
<dbReference type="OrthoDB" id="1898221at2759"/>
<organism evidence="18 19">
    <name type="scientific">Pocillopora damicornis</name>
    <name type="common">Cauliflower coral</name>
    <name type="synonym">Millepora damicornis</name>
    <dbReference type="NCBI Taxonomy" id="46731"/>
    <lineage>
        <taxon>Eukaryota</taxon>
        <taxon>Metazoa</taxon>
        <taxon>Cnidaria</taxon>
        <taxon>Anthozoa</taxon>
        <taxon>Hexacorallia</taxon>
        <taxon>Scleractinia</taxon>
        <taxon>Astrocoeniina</taxon>
        <taxon>Pocilloporidae</taxon>
        <taxon>Pocillopora</taxon>
    </lineage>
</organism>
<comment type="catalytic activity">
    <reaction evidence="12">
        <text>9-(9Z-octadecenoyloxy)-octadecanoate + H2O = 9-hydroxy-octadecanoate + (9Z)-octadecenoate + H(+)</text>
        <dbReference type="Rhea" id="RHEA:52048"/>
        <dbReference type="ChEBI" id="CHEBI:15377"/>
        <dbReference type="ChEBI" id="CHEBI:15378"/>
        <dbReference type="ChEBI" id="CHEBI:30823"/>
        <dbReference type="ChEBI" id="CHEBI:136282"/>
        <dbReference type="ChEBI" id="CHEBI:136286"/>
    </reaction>
    <physiologicalReaction direction="left-to-right" evidence="12">
        <dbReference type="Rhea" id="RHEA:52049"/>
    </physiologicalReaction>
</comment>
<evidence type="ECO:0000256" key="4">
    <source>
        <dbReference type="ARBA" id="ARBA00022692"/>
    </source>
</evidence>
<dbReference type="PANTHER" id="PTHR10989">
    <property type="entry name" value="ANDROGEN-INDUCED PROTEIN 1-RELATED"/>
    <property type="match status" value="1"/>
</dbReference>
<feature type="transmembrane region" description="Helical" evidence="17">
    <location>
        <begin position="125"/>
        <end position="141"/>
    </location>
</feature>